<comment type="caution">
    <text evidence="3">The sequence shown here is derived from an EMBL/GenBank/DDBJ whole genome shotgun (WGS) entry which is preliminary data.</text>
</comment>
<evidence type="ECO:0000313" key="4">
    <source>
        <dbReference type="Proteomes" id="UP001205612"/>
    </source>
</evidence>
<gene>
    <name evidence="3" type="ORF">NX794_03290</name>
</gene>
<reference evidence="3 4" key="1">
    <citation type="submission" date="2022-08" db="EMBL/GenBank/DDBJ databases">
        <authorList>
            <person name="Somphong A."/>
            <person name="Phongsopitanun W."/>
        </authorList>
    </citation>
    <scope>NUCLEOTIDE SEQUENCE [LARGE SCALE GENOMIC DNA]</scope>
    <source>
        <strain evidence="3 4">LP11</strain>
    </source>
</reference>
<name>A0ABT2AVI2_9ACTN</name>
<dbReference type="SUPFAM" id="SSF56601">
    <property type="entry name" value="beta-lactamase/transpeptidase-like"/>
    <property type="match status" value="1"/>
</dbReference>
<evidence type="ECO:0000259" key="1">
    <source>
        <dbReference type="Pfam" id="PF00905"/>
    </source>
</evidence>
<feature type="domain" description="NTF2-like N-terminal transpeptidase" evidence="2">
    <location>
        <begin position="56"/>
        <end position="161"/>
    </location>
</feature>
<protein>
    <submittedName>
        <fullName evidence="3">Penicillin-binding transpeptidase domain-containing protein</fullName>
    </submittedName>
</protein>
<accession>A0ABT2AVI2</accession>
<sequence length="545" mass="55650">MRKGVKGAVIAGVCVTVLGGAGYGAYNVLSALAGEEGTTGAATVKSGPPDRDEVGKATAAFFAAWEKGDAATAASYTNYPDRARQLLTAFAEDAHIGKVRITPGKAGGRTVPYTVRATVSYGGAAKPITYRSKVTVVRGETSHRALVDWQPAVVHPRLRNGDTLVTGESAAPPIEAVDRDGGVLTREKYPSLGPLLDDLRKRYGGRAGGRAGVELAVRHGGGVNADGTGEADTPLLTLVKGRPGKLRTTLSASAQAAAETAVGRYGNSSVVAVKPSTGEILAVANNRVDGFDAALLGERAPGSTMKIISAATLIDNGLTTANGKAPCPPAAVWQSQTFQNLTGLAPNEDATLSESFARSCNTAFVKFADEVKADSLTKEAEERFGIGKTWQIGVASFDGSVPATGGPDTAAALIGQGQVQMSPLDMASVTATAKTGAFRQPVLVPLSLDKREPARARGLSPSTVAQLRAMMNRTATSGTAARTMAGLSGSVGAKTGSAEADGQARSDSWFTGYRDDVAAAAMVQDGGHGVDAAGPIVASVLRNAG</sequence>
<dbReference type="PANTHER" id="PTHR30627:SF24">
    <property type="entry name" value="PENICILLIN-BINDING PROTEIN 4B"/>
    <property type="match status" value="1"/>
</dbReference>
<dbReference type="InterPro" id="IPR050515">
    <property type="entry name" value="Beta-lactam/transpept"/>
</dbReference>
<evidence type="ECO:0000313" key="3">
    <source>
        <dbReference type="EMBL" id="MCS0600263.1"/>
    </source>
</evidence>
<dbReference type="InterPro" id="IPR007887">
    <property type="entry name" value="MecA_N"/>
</dbReference>
<dbReference type="Gene3D" id="3.40.710.10">
    <property type="entry name" value="DD-peptidase/beta-lactamase superfamily"/>
    <property type="match status" value="1"/>
</dbReference>
<evidence type="ECO:0000259" key="2">
    <source>
        <dbReference type="Pfam" id="PF05223"/>
    </source>
</evidence>
<feature type="domain" description="Penicillin-binding protein transpeptidase" evidence="1">
    <location>
        <begin position="269"/>
        <end position="541"/>
    </location>
</feature>
<organism evidence="3 4">
    <name type="scientific">Streptomyces pyxinicus</name>
    <dbReference type="NCBI Taxonomy" id="2970331"/>
    <lineage>
        <taxon>Bacteria</taxon>
        <taxon>Bacillati</taxon>
        <taxon>Actinomycetota</taxon>
        <taxon>Actinomycetes</taxon>
        <taxon>Kitasatosporales</taxon>
        <taxon>Streptomycetaceae</taxon>
        <taxon>Streptomyces</taxon>
    </lineage>
</organism>
<dbReference type="PANTHER" id="PTHR30627">
    <property type="entry name" value="PEPTIDOGLYCAN D,D-TRANSPEPTIDASE"/>
    <property type="match status" value="1"/>
</dbReference>
<dbReference type="RefSeq" id="WP_258776571.1">
    <property type="nucleotide sequence ID" value="NZ_JANUGP010000002.1"/>
</dbReference>
<dbReference type="InterPro" id="IPR012338">
    <property type="entry name" value="Beta-lactam/transpept-like"/>
</dbReference>
<dbReference type="InterPro" id="IPR001460">
    <property type="entry name" value="PCN-bd_Tpept"/>
</dbReference>
<dbReference type="Pfam" id="PF05223">
    <property type="entry name" value="MecA_N"/>
    <property type="match status" value="1"/>
</dbReference>
<dbReference type="Pfam" id="PF00905">
    <property type="entry name" value="Transpeptidase"/>
    <property type="match status" value="1"/>
</dbReference>
<dbReference type="EMBL" id="JANUGP010000002">
    <property type="protein sequence ID" value="MCS0600263.1"/>
    <property type="molecule type" value="Genomic_DNA"/>
</dbReference>
<proteinExistence type="predicted"/>
<keyword evidence="4" id="KW-1185">Reference proteome</keyword>
<dbReference type="Proteomes" id="UP001205612">
    <property type="component" value="Unassembled WGS sequence"/>
</dbReference>